<dbReference type="Proteomes" id="UP001601059">
    <property type="component" value="Unassembled WGS sequence"/>
</dbReference>
<protein>
    <recommendedName>
        <fullName evidence="3">KTSC domain-containing protein</fullName>
    </recommendedName>
</protein>
<evidence type="ECO:0000313" key="2">
    <source>
        <dbReference type="Proteomes" id="UP001601059"/>
    </source>
</evidence>
<proteinExistence type="predicted"/>
<dbReference type="EMBL" id="JBIACK010000004">
    <property type="protein sequence ID" value="MFE8701238.1"/>
    <property type="molecule type" value="Genomic_DNA"/>
</dbReference>
<organism evidence="1 2">
    <name type="scientific">Cytobacillus spartinae</name>
    <dbReference type="NCBI Taxonomy" id="3299023"/>
    <lineage>
        <taxon>Bacteria</taxon>
        <taxon>Bacillati</taxon>
        <taxon>Bacillota</taxon>
        <taxon>Bacilli</taxon>
        <taxon>Bacillales</taxon>
        <taxon>Bacillaceae</taxon>
        <taxon>Cytobacillus</taxon>
    </lineage>
</organism>
<name>A0ABW6KEC0_9BACI</name>
<comment type="caution">
    <text evidence="1">The sequence shown here is derived from an EMBL/GenBank/DDBJ whole genome shotgun (WGS) entry which is preliminary data.</text>
</comment>
<dbReference type="RefSeq" id="WP_389361179.1">
    <property type="nucleotide sequence ID" value="NZ_JBIACK010000004.1"/>
</dbReference>
<evidence type="ECO:0000313" key="1">
    <source>
        <dbReference type="EMBL" id="MFE8701238.1"/>
    </source>
</evidence>
<sequence length="87" mass="9861">MKKSKAPDFQVVAKKNSPGFSEGNVYDAYISNKGCTLFVRNRFGYLSAQAYHKEGYAKDPVYHSLFKKATHPALIYESVLKRETQPV</sequence>
<keyword evidence="2" id="KW-1185">Reference proteome</keyword>
<reference evidence="1 2" key="1">
    <citation type="submission" date="2024-08" db="EMBL/GenBank/DDBJ databases">
        <title>Two novel Cytobacillus novel species.</title>
        <authorList>
            <person name="Liu G."/>
        </authorList>
    </citation>
    <scope>NUCLEOTIDE SEQUENCE [LARGE SCALE GENOMIC DNA]</scope>
    <source>
        <strain evidence="1 2">FJAT-54145</strain>
    </source>
</reference>
<evidence type="ECO:0008006" key="3">
    <source>
        <dbReference type="Google" id="ProtNLM"/>
    </source>
</evidence>
<gene>
    <name evidence="1" type="ORF">ACFYKX_11585</name>
</gene>
<accession>A0ABW6KEC0</accession>